<keyword evidence="2" id="KW-0808">Transferase</keyword>
<dbReference type="GO" id="GO:0032259">
    <property type="term" value="P:methylation"/>
    <property type="evidence" value="ECO:0007669"/>
    <property type="project" value="UniProtKB-KW"/>
</dbReference>
<keyword evidence="3" id="KW-0949">S-adenosyl-L-methionine</keyword>
<dbReference type="InterPro" id="IPR050750">
    <property type="entry name" value="C5-MTase"/>
</dbReference>
<sequence>MITAGDFLAGGGGVTHAMSKMENVNVRFVLNHDKDAIRTNLFNHRGIKHYFADIYKQDEHEVEKVDFIWASIECTQHSRANGGRDKNIGSYTLGWELVRYIKYIMPYGIGIENVPEFREWAPLGPDGKPDKKKKGEEFERWKNAICAMGYRYHEKITNAADYGIPTRRVRYFAFFIRVELDIEISWPKPTHNKTGANGLKKWVACKSYIDLAKEGESIFGREFNPNIKKGHRKPLVDNTLKRIAGGIKKFAPEVNFIFQYYGSGLNANCLNSPLNTVTTKDRHVLVSVDKKQFIADHCHTDNYNLPEDPLTPVLTRETKQLITLEKMQFLQKYYSGNNHFSFSPDGPLHSITTKDHHCVITTRAQFIASQYNSRGNPEHNTSDLESPLHAISTQPKHQLISPEFTECGNQSSDHPRKSEITKEKMQFISAYFSSSGNQGSQNSSVNDPLGAITTSATNKALVTAILNGEIDFDIKMRFLDPDELARISTFPEGYFTDKRLKLSRKKQTKLIGNAVPPDWAKVIIEPVLREIDRAVNNNFKKQAI</sequence>
<dbReference type="Gene3D" id="3.40.50.150">
    <property type="entry name" value="Vaccinia Virus protein VP39"/>
    <property type="match status" value="1"/>
</dbReference>
<evidence type="ECO:0000313" key="4">
    <source>
        <dbReference type="EMBL" id="MPL71884.1"/>
    </source>
</evidence>
<evidence type="ECO:0000256" key="1">
    <source>
        <dbReference type="ARBA" id="ARBA00022603"/>
    </source>
</evidence>
<dbReference type="GO" id="GO:0008168">
    <property type="term" value="F:methyltransferase activity"/>
    <property type="evidence" value="ECO:0007669"/>
    <property type="project" value="UniProtKB-KW"/>
</dbReference>
<dbReference type="EMBL" id="VSSQ01000062">
    <property type="protein sequence ID" value="MPL71884.1"/>
    <property type="molecule type" value="Genomic_DNA"/>
</dbReference>
<name>A0A644TY78_9ZZZZ</name>
<dbReference type="AlphaFoldDB" id="A0A644TY78"/>
<dbReference type="InterPro" id="IPR001525">
    <property type="entry name" value="C5_MeTfrase"/>
</dbReference>
<dbReference type="SUPFAM" id="SSF53335">
    <property type="entry name" value="S-adenosyl-L-methionine-dependent methyltransferases"/>
    <property type="match status" value="1"/>
</dbReference>
<reference evidence="4" key="1">
    <citation type="submission" date="2019-08" db="EMBL/GenBank/DDBJ databases">
        <authorList>
            <person name="Kucharzyk K."/>
            <person name="Murdoch R.W."/>
            <person name="Higgins S."/>
            <person name="Loffler F."/>
        </authorList>
    </citation>
    <scope>NUCLEOTIDE SEQUENCE</scope>
</reference>
<evidence type="ECO:0000256" key="3">
    <source>
        <dbReference type="ARBA" id="ARBA00022691"/>
    </source>
</evidence>
<protein>
    <recommendedName>
        <fullName evidence="5">DNA (cytosine-5-)-methyltransferase</fullName>
    </recommendedName>
</protein>
<dbReference type="Pfam" id="PF00145">
    <property type="entry name" value="DNA_methylase"/>
    <property type="match status" value="2"/>
</dbReference>
<proteinExistence type="predicted"/>
<dbReference type="PANTHER" id="PTHR46098">
    <property type="entry name" value="TRNA (CYTOSINE(38)-C(5))-METHYLTRANSFERASE"/>
    <property type="match status" value="1"/>
</dbReference>
<keyword evidence="1" id="KW-0489">Methyltransferase</keyword>
<evidence type="ECO:0008006" key="5">
    <source>
        <dbReference type="Google" id="ProtNLM"/>
    </source>
</evidence>
<dbReference type="Gene3D" id="3.90.120.10">
    <property type="entry name" value="DNA Methylase, subunit A, domain 2"/>
    <property type="match status" value="1"/>
</dbReference>
<dbReference type="PANTHER" id="PTHR46098:SF1">
    <property type="entry name" value="TRNA (CYTOSINE(38)-C(5))-METHYLTRANSFERASE"/>
    <property type="match status" value="1"/>
</dbReference>
<dbReference type="InterPro" id="IPR029063">
    <property type="entry name" value="SAM-dependent_MTases_sf"/>
</dbReference>
<organism evidence="4">
    <name type="scientific">bioreactor metagenome</name>
    <dbReference type="NCBI Taxonomy" id="1076179"/>
    <lineage>
        <taxon>unclassified sequences</taxon>
        <taxon>metagenomes</taxon>
        <taxon>ecological metagenomes</taxon>
    </lineage>
</organism>
<dbReference type="PROSITE" id="PS51679">
    <property type="entry name" value="SAM_MT_C5"/>
    <property type="match status" value="1"/>
</dbReference>
<evidence type="ECO:0000256" key="2">
    <source>
        <dbReference type="ARBA" id="ARBA00022679"/>
    </source>
</evidence>
<accession>A0A644TY78</accession>
<comment type="caution">
    <text evidence="4">The sequence shown here is derived from an EMBL/GenBank/DDBJ whole genome shotgun (WGS) entry which is preliminary data.</text>
</comment>
<gene>
    <name evidence="4" type="ORF">SDC9_17663</name>
</gene>